<dbReference type="GO" id="GO:0005886">
    <property type="term" value="C:plasma membrane"/>
    <property type="evidence" value="ECO:0007669"/>
    <property type="project" value="UniProtKB-SubCell"/>
</dbReference>
<feature type="region of interest" description="Disordered" evidence="15">
    <location>
        <begin position="297"/>
        <end position="322"/>
    </location>
</feature>
<dbReference type="PRINTS" id="PR01440">
    <property type="entry name" value="CELLSNTHASEB"/>
</dbReference>
<evidence type="ECO:0000256" key="1">
    <source>
        <dbReference type="ARBA" id="ARBA00002057"/>
    </source>
</evidence>
<dbReference type="InterPro" id="IPR003920">
    <property type="entry name" value="Cell_synth_B"/>
</dbReference>
<evidence type="ECO:0000256" key="13">
    <source>
        <dbReference type="ARBA" id="ARBA00023136"/>
    </source>
</evidence>
<organism evidence="17 18">
    <name type="scientific">Leptospirillum ferriphilum</name>
    <dbReference type="NCBI Taxonomy" id="178606"/>
    <lineage>
        <taxon>Bacteria</taxon>
        <taxon>Pseudomonadati</taxon>
        <taxon>Nitrospirota</taxon>
        <taxon>Nitrospiria</taxon>
        <taxon>Nitrospirales</taxon>
        <taxon>Nitrospiraceae</taxon>
        <taxon>Leptospirillum</taxon>
    </lineage>
</organism>
<keyword evidence="11" id="KW-0135">Cellulose biosynthesis</keyword>
<name>A0A094YMZ4_9BACT</name>
<keyword evidence="12 16" id="KW-1133">Transmembrane helix</keyword>
<evidence type="ECO:0000313" key="17">
    <source>
        <dbReference type="EMBL" id="KGA94586.1"/>
    </source>
</evidence>
<evidence type="ECO:0000256" key="7">
    <source>
        <dbReference type="ARBA" id="ARBA00022475"/>
    </source>
</evidence>
<accession>A0A094YMZ4</accession>
<evidence type="ECO:0000256" key="4">
    <source>
        <dbReference type="ARBA" id="ARBA00010714"/>
    </source>
</evidence>
<dbReference type="Gene3D" id="2.60.120.260">
    <property type="entry name" value="Galactose-binding domain-like"/>
    <property type="match status" value="1"/>
</dbReference>
<evidence type="ECO:0000256" key="2">
    <source>
        <dbReference type="ARBA" id="ARBA00004377"/>
    </source>
</evidence>
<comment type="pathway">
    <text evidence="3">Glycan metabolism; bacterial cellulose biosynthesis.</text>
</comment>
<keyword evidence="13 16" id="KW-0472">Membrane</keyword>
<dbReference type="InterPro" id="IPR018513">
    <property type="entry name" value="Cell_synthase_bac"/>
</dbReference>
<gene>
    <name evidence="17" type="ORF">LptCag_2016</name>
</gene>
<comment type="function">
    <text evidence="1">Binds the cellulose synthase activator, bis-(3'-5') cyclic diguanylic acid (c-di-GMP).</text>
</comment>
<dbReference type="Proteomes" id="UP000029452">
    <property type="component" value="Unassembled WGS sequence"/>
</dbReference>
<protein>
    <recommendedName>
        <fullName evidence="6">Cyclic di-GMP-binding protein</fullName>
    </recommendedName>
    <alternativeName>
        <fullName evidence="14">Cellulose synthase regulatory subunit</fullName>
    </alternativeName>
</protein>
<sequence>MKKTRRQEKRVKVSLSSLLLGFFAFFFLCPQAESAETPRIQVIPFLSDIATGSPPDFLVLDSLHSFYQRDFPVSSLWVPLSARLSFTYRVVGERRPTGVLVTLNGQVVSRKRLRTGEGIHHFSLPIPAEYFLEDNHLGIGLYHPGARHCILPTRSRLRVKIFGPGALTLTESFLPPVLQLSRLPFPILDLRSGQPATIGVLLPDNPDRQTLRAAGLLALWLGSLNRFGEIRFDASTGPVGRDENRIVFEKEPETSRTSIPKARLEKRAGHHFSLVLTGRNGSDYLALVHDLISRSSPGSGAVHSPGGQQVDGVRPGPGAPTETVWLRPGEKKTLDELSGTSTLYVTGFPPPPLNVGFMLPPALFTWNSPGLGVHYRLIHDDPWQGARTFLRILANGHQVFFKDLTPAFSETSRLRRVSGVFHIPFYDLGRQNQVQFQIGSVQPVNQVCATPFFGKTRYRLSGQSFLDLSGTYRWGSLPDLSAFLHWGYPFTGHPDLSGTVILLGSFSDRQDLSRSLNLLARWGTMIISPWRAPDIRNANNPGPVDNKSRLFIGTFPEAFRARRDFSDVPVNWQTDGVFPIEDVKMRFLKNFLEGRGVMPRPDPFLRNTADHMVGEYRFPASGRVVAFVLFRKTGQIPRPFLSILDRTRPENQDRNRSWLWSKRDGNEMTVFSRRVFLSSGSGHLPFLTLLRYVSYKFRIGLFLLVAGGIVLLTVRADRFLAGVMDRRMEDSKRRPFG</sequence>
<evidence type="ECO:0000256" key="3">
    <source>
        <dbReference type="ARBA" id="ARBA00005186"/>
    </source>
</evidence>
<dbReference type="AlphaFoldDB" id="A0A094YMZ4"/>
<comment type="similarity">
    <text evidence="4">Belongs to the AcsB/BcsB family.</text>
</comment>
<evidence type="ECO:0000256" key="16">
    <source>
        <dbReference type="SAM" id="Phobius"/>
    </source>
</evidence>
<comment type="caution">
    <text evidence="17">The sequence shown here is derived from an EMBL/GenBank/DDBJ whole genome shotgun (WGS) entry which is preliminary data.</text>
</comment>
<comment type="subcellular location">
    <subcellularLocation>
        <location evidence="2">Cell inner membrane</location>
        <topology evidence="2">Single-pass membrane protein</topology>
    </subcellularLocation>
</comment>
<keyword evidence="10 16" id="KW-0812">Transmembrane</keyword>
<evidence type="ECO:0000256" key="10">
    <source>
        <dbReference type="ARBA" id="ARBA00022692"/>
    </source>
</evidence>
<dbReference type="GO" id="GO:0030244">
    <property type="term" value="P:cellulose biosynthetic process"/>
    <property type="evidence" value="ECO:0007669"/>
    <property type="project" value="UniProtKB-KW"/>
</dbReference>
<dbReference type="PANTHER" id="PTHR39083">
    <property type="entry name" value="CYCLIC DI-GMP-BINDING PROTEIN"/>
    <property type="match status" value="1"/>
</dbReference>
<dbReference type="GO" id="GO:0006011">
    <property type="term" value="P:UDP-alpha-D-glucose metabolic process"/>
    <property type="evidence" value="ECO:0007669"/>
    <property type="project" value="InterPro"/>
</dbReference>
<keyword evidence="7" id="KW-1003">Cell membrane</keyword>
<evidence type="ECO:0000256" key="5">
    <source>
        <dbReference type="ARBA" id="ARBA00011437"/>
    </source>
</evidence>
<evidence type="ECO:0000256" key="14">
    <source>
        <dbReference type="ARBA" id="ARBA00033444"/>
    </source>
</evidence>
<reference evidence="17 18" key="1">
    <citation type="submission" date="2014-06" db="EMBL/GenBank/DDBJ databases">
        <title>Draft genome sequence of iron oxidizing acidophile Leptospirillum ferriphilum DSM14647.</title>
        <authorList>
            <person name="Cardenas J.P."/>
            <person name="Lazcano M."/>
            <person name="Ossandon F.J."/>
            <person name="Corbett M."/>
            <person name="Holmes D.S."/>
            <person name="Watkin E."/>
        </authorList>
    </citation>
    <scope>NUCLEOTIDE SEQUENCE [LARGE SCALE GENOMIC DNA]</scope>
    <source>
        <strain evidence="17 18">DSM 14647</strain>
    </source>
</reference>
<dbReference type="Pfam" id="PF03170">
    <property type="entry name" value="BcsB"/>
    <property type="match status" value="1"/>
</dbReference>
<evidence type="ECO:0000256" key="9">
    <source>
        <dbReference type="ARBA" id="ARBA00022636"/>
    </source>
</evidence>
<evidence type="ECO:0000256" key="12">
    <source>
        <dbReference type="ARBA" id="ARBA00022989"/>
    </source>
</evidence>
<evidence type="ECO:0000256" key="15">
    <source>
        <dbReference type="SAM" id="MobiDB-lite"/>
    </source>
</evidence>
<evidence type="ECO:0000256" key="8">
    <source>
        <dbReference type="ARBA" id="ARBA00022519"/>
    </source>
</evidence>
<dbReference type="EMBL" id="JPGK01000002">
    <property type="protein sequence ID" value="KGA94586.1"/>
    <property type="molecule type" value="Genomic_DNA"/>
</dbReference>
<dbReference type="PATRIC" id="fig|178606.4.peg.550"/>
<proteinExistence type="inferred from homology"/>
<feature type="transmembrane region" description="Helical" evidence="16">
    <location>
        <begin position="695"/>
        <end position="714"/>
    </location>
</feature>
<keyword evidence="9" id="KW-0973">c-di-GMP</keyword>
<keyword evidence="8" id="KW-0997">Cell inner membrane</keyword>
<evidence type="ECO:0000256" key="6">
    <source>
        <dbReference type="ARBA" id="ARBA00021844"/>
    </source>
</evidence>
<evidence type="ECO:0000313" key="18">
    <source>
        <dbReference type="Proteomes" id="UP000029452"/>
    </source>
</evidence>
<evidence type="ECO:0000256" key="11">
    <source>
        <dbReference type="ARBA" id="ARBA00022916"/>
    </source>
</evidence>
<comment type="subunit">
    <text evidence="5">Tightly associated with the cellulose synthase catalytic subunit.</text>
</comment>
<dbReference type="PANTHER" id="PTHR39083:SF1">
    <property type="entry name" value="CYCLIC DI-GMP-BINDING PROTEIN"/>
    <property type="match status" value="1"/>
</dbReference>